<dbReference type="Proteomes" id="UP000694380">
    <property type="component" value="Unplaced"/>
</dbReference>
<dbReference type="GO" id="GO:0045742">
    <property type="term" value="P:positive regulation of epidermal growth factor receptor signaling pathway"/>
    <property type="evidence" value="ECO:0007669"/>
    <property type="project" value="TreeGrafter"/>
</dbReference>
<feature type="compositionally biased region" description="Basic and acidic residues" evidence="1">
    <location>
        <begin position="150"/>
        <end position="169"/>
    </location>
</feature>
<protein>
    <submittedName>
        <fullName evidence="2">Uncharacterized protein</fullName>
    </submittedName>
</protein>
<dbReference type="PANTHER" id="PTHR15859:SF5">
    <property type="entry name" value="SH3KBP1-BINDING PROTEIN 1"/>
    <property type="match status" value="1"/>
</dbReference>
<dbReference type="Ensembl" id="ENSCPBT00000036414.1">
    <property type="protein sequence ID" value="ENSCPBP00000030943.1"/>
    <property type="gene ID" value="ENSCPBG00000021746.1"/>
</dbReference>
<feature type="compositionally biased region" description="Polar residues" evidence="1">
    <location>
        <begin position="130"/>
        <end position="140"/>
    </location>
</feature>
<accession>A0A8C3IAJ8</accession>
<dbReference type="InterPro" id="IPR047876">
    <property type="entry name" value="SHKBP1/KCTD3"/>
</dbReference>
<proteinExistence type="predicted"/>
<reference evidence="2" key="2">
    <citation type="submission" date="2025-09" db="UniProtKB">
        <authorList>
            <consortium name="Ensembl"/>
        </authorList>
    </citation>
    <scope>IDENTIFICATION</scope>
</reference>
<evidence type="ECO:0000313" key="2">
    <source>
        <dbReference type="Ensembl" id="ENSCPBP00000030943.1"/>
    </source>
</evidence>
<dbReference type="AlphaFoldDB" id="A0A8C3IAJ8"/>
<dbReference type="GeneTree" id="ENSGT00940000153881"/>
<name>A0A8C3IAJ8_CHRPI</name>
<dbReference type="OMA" id="ERIHRCP"/>
<reference evidence="2" key="1">
    <citation type="submission" date="2025-08" db="UniProtKB">
        <authorList>
            <consortium name="Ensembl"/>
        </authorList>
    </citation>
    <scope>IDENTIFICATION</scope>
</reference>
<evidence type="ECO:0000256" key="1">
    <source>
        <dbReference type="SAM" id="MobiDB-lite"/>
    </source>
</evidence>
<feature type="compositionally biased region" description="Low complexity" evidence="1">
    <location>
        <begin position="238"/>
        <end position="248"/>
    </location>
</feature>
<evidence type="ECO:0000313" key="3">
    <source>
        <dbReference type="Proteomes" id="UP000694380"/>
    </source>
</evidence>
<keyword evidence="3" id="KW-1185">Reference proteome</keyword>
<feature type="region of interest" description="Disordered" evidence="1">
    <location>
        <begin position="124"/>
        <end position="248"/>
    </location>
</feature>
<organism evidence="2 3">
    <name type="scientific">Chrysemys picta bellii</name>
    <name type="common">Western painted turtle</name>
    <name type="synonym">Emys bellii</name>
    <dbReference type="NCBI Taxonomy" id="8478"/>
    <lineage>
        <taxon>Eukaryota</taxon>
        <taxon>Metazoa</taxon>
        <taxon>Chordata</taxon>
        <taxon>Craniata</taxon>
        <taxon>Vertebrata</taxon>
        <taxon>Euteleostomi</taxon>
        <taxon>Archelosauria</taxon>
        <taxon>Testudinata</taxon>
        <taxon>Testudines</taxon>
        <taxon>Cryptodira</taxon>
        <taxon>Durocryptodira</taxon>
        <taxon>Testudinoidea</taxon>
        <taxon>Emydidae</taxon>
        <taxon>Chrysemys</taxon>
    </lineage>
</organism>
<dbReference type="PANTHER" id="PTHR15859">
    <property type="entry name" value="SETA BINDING PROTEIN 1"/>
    <property type="match status" value="1"/>
</dbReference>
<sequence>MISTQPGSTPLASFKILSLEDLDGHAGCSAGTDIGPFGERDDQQVFIQKVVPDASQVFVRLSSTGKRICEVRSVDNTAITSFTVHECEGSSRIGSRPRRYLFTGHANGSLQMWDLTTAMEMLGKPPGTCRQGSSGQSSLNRGEGPVPEPCPRRPVEGPDGDPRAPHELRGGGSFVERCQELARSSGLEGRRPGPAGEPDGARLGAKGKVLLRAPGMPARRLPGASPTPSIRTLPPALPGSGSSSPSVVSEALPIVPLAAPKAQLNETSF</sequence>